<evidence type="ECO:0000256" key="1">
    <source>
        <dbReference type="SAM" id="Phobius"/>
    </source>
</evidence>
<keyword evidence="1" id="KW-1133">Transmembrane helix</keyword>
<keyword evidence="1" id="KW-0812">Transmembrane</keyword>
<dbReference type="AlphaFoldDB" id="A0AAV1RFY6"/>
<name>A0AAV1RFY6_9ROSI</name>
<evidence type="ECO:0000259" key="2">
    <source>
        <dbReference type="Pfam" id="PF13968"/>
    </source>
</evidence>
<evidence type="ECO:0000313" key="3">
    <source>
        <dbReference type="EMBL" id="CAK7334127.1"/>
    </source>
</evidence>
<organism evidence="3 4">
    <name type="scientific">Dovyalis caffra</name>
    <dbReference type="NCBI Taxonomy" id="77055"/>
    <lineage>
        <taxon>Eukaryota</taxon>
        <taxon>Viridiplantae</taxon>
        <taxon>Streptophyta</taxon>
        <taxon>Embryophyta</taxon>
        <taxon>Tracheophyta</taxon>
        <taxon>Spermatophyta</taxon>
        <taxon>Magnoliopsida</taxon>
        <taxon>eudicotyledons</taxon>
        <taxon>Gunneridae</taxon>
        <taxon>Pentapetalae</taxon>
        <taxon>rosids</taxon>
        <taxon>fabids</taxon>
        <taxon>Malpighiales</taxon>
        <taxon>Salicaceae</taxon>
        <taxon>Flacourtieae</taxon>
        <taxon>Dovyalis</taxon>
    </lineage>
</organism>
<proteinExistence type="predicted"/>
<feature type="transmembrane region" description="Helical" evidence="1">
    <location>
        <begin position="68"/>
        <end position="90"/>
    </location>
</feature>
<evidence type="ECO:0000313" key="4">
    <source>
        <dbReference type="Proteomes" id="UP001314170"/>
    </source>
</evidence>
<dbReference type="Pfam" id="PF13968">
    <property type="entry name" value="DUF4220"/>
    <property type="match status" value="1"/>
</dbReference>
<feature type="transmembrane region" description="Helical" evidence="1">
    <location>
        <begin position="353"/>
        <end position="375"/>
    </location>
</feature>
<dbReference type="Proteomes" id="UP001314170">
    <property type="component" value="Unassembled WGS sequence"/>
</dbReference>
<dbReference type="InterPro" id="IPR007658">
    <property type="entry name" value="DUF594"/>
</dbReference>
<gene>
    <name evidence="3" type="ORF">DCAF_LOCUS9760</name>
</gene>
<sequence>MSLASVTEEIDVMMMRRRKVFQVIPSSLRELWSKWQLRVVVLISLILQIVLIIFGNRRKYSSRTWIRFVVWSAYLAADSVATIALGVISSNLGEIYDDDGSIDPNVELNAFWTPFLLLHLGGPDTITAYSLEDNELWSRHFLGLVTQVIGTIYIILMAWTGSDLSVLIILMTIAGLIKFGERTWVLRSASNDQLRDSMRITRSDQGPGNSNLVEEYKLRDAEGYNVIPSRVIEVQLPVDSVVLEGNSISNDHELLLLAYGLFHTFKALFADVILGSRDLDTSQTIFRSISYENAYKLIEMECGFMYDLLYTKALLVYNPWGLSLRFISFFLTCVVLVLFSLTSEKQTYSKVDLSITFVLLAIAIFLEIYAMLVLLSSDWTIVWLNTHIKAPALNAITSLSLLQNPRWSNSMAQYSLLNFTLEEKPVGCVGILRQFSIVEQLEQQRYITSAEVIGSLKEWIFNHFKKKLNEIHQEAELGTYNLRALTTARGNLVLQKYGHSALSWSTEVEFDQSILIWHLATEICCNVEDSTADSIQSKHDISKLLSQYMLYLLVMNPSMLPIGIGQFVFEDTCAEAQKFFSTEGKLNVHKNLLLQYKTGVQLPGERYRSKKSVLSDSCRLAQQLEDVSNKEEKWSLIADVWVEMVAYVAYQSNGRQHAEQLREGESS</sequence>
<accession>A0AAV1RFY6</accession>
<dbReference type="EMBL" id="CAWUPB010000950">
    <property type="protein sequence ID" value="CAK7334127.1"/>
    <property type="molecule type" value="Genomic_DNA"/>
</dbReference>
<feature type="transmembrane region" description="Helical" evidence="1">
    <location>
        <begin position="35"/>
        <end position="56"/>
    </location>
</feature>
<feature type="transmembrane region" description="Helical" evidence="1">
    <location>
        <begin position="322"/>
        <end position="341"/>
    </location>
</feature>
<keyword evidence="4" id="KW-1185">Reference proteome</keyword>
<reference evidence="3 4" key="1">
    <citation type="submission" date="2024-01" db="EMBL/GenBank/DDBJ databases">
        <authorList>
            <person name="Waweru B."/>
        </authorList>
    </citation>
    <scope>NUCLEOTIDE SEQUENCE [LARGE SCALE GENOMIC DNA]</scope>
</reference>
<dbReference type="Pfam" id="PF04578">
    <property type="entry name" value="DUF594"/>
    <property type="match status" value="1"/>
</dbReference>
<comment type="caution">
    <text evidence="3">The sequence shown here is derived from an EMBL/GenBank/DDBJ whole genome shotgun (WGS) entry which is preliminary data.</text>
</comment>
<protein>
    <recommendedName>
        <fullName evidence="2">DUF4220 domain-containing protein</fullName>
    </recommendedName>
</protein>
<feature type="domain" description="DUF4220" evidence="2">
    <location>
        <begin position="71"/>
        <end position="419"/>
    </location>
</feature>
<dbReference type="PANTHER" id="PTHR31325">
    <property type="entry name" value="OS01G0798800 PROTEIN-RELATED"/>
    <property type="match status" value="1"/>
</dbReference>
<keyword evidence="1" id="KW-0472">Membrane</keyword>
<dbReference type="InterPro" id="IPR025315">
    <property type="entry name" value="DUF4220"/>
</dbReference>